<evidence type="ECO:0000313" key="3">
    <source>
        <dbReference type="Proteomes" id="UP000259211"/>
    </source>
</evidence>
<dbReference type="EMBL" id="NOWI01000007">
    <property type="protein sequence ID" value="RFT43673.1"/>
    <property type="molecule type" value="Genomic_DNA"/>
</dbReference>
<organism evidence="2 3">
    <name type="scientific">Cutibacterium avidum</name>
    <dbReference type="NCBI Taxonomy" id="33010"/>
    <lineage>
        <taxon>Bacteria</taxon>
        <taxon>Bacillati</taxon>
        <taxon>Actinomycetota</taxon>
        <taxon>Actinomycetes</taxon>
        <taxon>Propionibacteriales</taxon>
        <taxon>Propionibacteriaceae</taxon>
        <taxon>Cutibacterium</taxon>
    </lineage>
</organism>
<dbReference type="Gene3D" id="3.30.428.10">
    <property type="entry name" value="HIT-like"/>
    <property type="match status" value="1"/>
</dbReference>
<feature type="domain" description="DUF4921" evidence="1">
    <location>
        <begin position="10"/>
        <end position="436"/>
    </location>
</feature>
<evidence type="ECO:0000259" key="1">
    <source>
        <dbReference type="Pfam" id="PF16268"/>
    </source>
</evidence>
<dbReference type="AlphaFoldDB" id="A0A3E2DFC6"/>
<dbReference type="SUPFAM" id="SSF54197">
    <property type="entry name" value="HIT-like"/>
    <property type="match status" value="1"/>
</dbReference>
<proteinExistence type="predicted"/>
<sequence>MSDGPYYRELPDGTIKQVNPFTGTKVWTVPGRGARPLSKPATQTRELTGHDRQAACAFCSDNLLSTPPEKTRLVKREGGLVRGHDLMRRVPADQLDDTVPEFRRIPNLFEILSWQYWQLNWGMDLPRASRDWQEEYLSNPRGEAHVRSVLNAKFKAMGSDQRGEDLGPKELREASAAFFAGGHDVIVARRHYTDEGTTTADVAGSASLTVDEHRAFMALTVDSMVQLHRHNEHVRYVVAFQNWLKPAGASFDHLHKQLVAIDEVGADNESVLPKAVLDPGIFNRWGPDFAVEHGLVLARNEGAVMTVGFGHRYPSVEVWSTGRADQPWRVDDDGIDAMSDLLHAAHVAVSDDVPANEEWHYRPIGTGVPVPWRIILKLRISTLAGFEGGTKIYVNTISPTTLTAMLLPKLFEARATGRIAPMDLGAECHIEPGVLRAGRID</sequence>
<dbReference type="InterPro" id="IPR032576">
    <property type="entry name" value="DUF4921"/>
</dbReference>
<dbReference type="RefSeq" id="WP_117189504.1">
    <property type="nucleotide sequence ID" value="NZ_NOWI01000007.1"/>
</dbReference>
<evidence type="ECO:0000313" key="2">
    <source>
        <dbReference type="EMBL" id="RFT43673.1"/>
    </source>
</evidence>
<accession>A0A3E2DFC6</accession>
<gene>
    <name evidence="2" type="ORF">CHT91_08810</name>
</gene>
<reference evidence="2 3" key="1">
    <citation type="submission" date="2017-07" db="EMBL/GenBank/DDBJ databases">
        <authorList>
            <person name="Sun Z.S."/>
            <person name="Albrecht U."/>
            <person name="Echele G."/>
            <person name="Lee C.C."/>
        </authorList>
    </citation>
    <scope>NUCLEOTIDE SEQUENCE [LARGE SCALE GENOMIC DNA]</scope>
    <source>
        <strain evidence="2 3">P16-029</strain>
    </source>
</reference>
<dbReference type="Proteomes" id="UP000259211">
    <property type="component" value="Unassembled WGS sequence"/>
</dbReference>
<protein>
    <submittedName>
        <fullName evidence="2">DUF4921 domain-containing protein</fullName>
    </submittedName>
</protein>
<name>A0A3E2DFC6_9ACTN</name>
<comment type="caution">
    <text evidence="2">The sequence shown here is derived from an EMBL/GenBank/DDBJ whole genome shotgun (WGS) entry which is preliminary data.</text>
</comment>
<dbReference type="Pfam" id="PF16268">
    <property type="entry name" value="DUF4921"/>
    <property type="match status" value="1"/>
</dbReference>
<dbReference type="InterPro" id="IPR036265">
    <property type="entry name" value="HIT-like_sf"/>
</dbReference>